<evidence type="ECO:0000313" key="11">
    <source>
        <dbReference type="Proteomes" id="UP001419268"/>
    </source>
</evidence>
<dbReference type="CDD" id="cd00167">
    <property type="entry name" value="SANT"/>
    <property type="match status" value="2"/>
</dbReference>
<evidence type="ECO:0000259" key="7">
    <source>
        <dbReference type="PROSITE" id="PS50090"/>
    </source>
</evidence>
<dbReference type="FunFam" id="1.10.10.60:FF:000009">
    <property type="entry name" value="transcription factor MYB1R1"/>
    <property type="match status" value="1"/>
</dbReference>
<comment type="caution">
    <text evidence="10">The sequence shown here is derived from an EMBL/GenBank/DDBJ whole genome shotgun (WGS) entry which is preliminary data.</text>
</comment>
<dbReference type="InterPro" id="IPR017884">
    <property type="entry name" value="SANT_dom"/>
</dbReference>
<dbReference type="InterPro" id="IPR006447">
    <property type="entry name" value="Myb_dom_plants"/>
</dbReference>
<dbReference type="EMBL" id="JBBNAG010000002">
    <property type="protein sequence ID" value="KAK9156791.1"/>
    <property type="molecule type" value="Genomic_DNA"/>
</dbReference>
<evidence type="ECO:0000256" key="4">
    <source>
        <dbReference type="ARBA" id="ARBA00023163"/>
    </source>
</evidence>
<comment type="subcellular location">
    <subcellularLocation>
        <location evidence="1">Nucleus</location>
    </subcellularLocation>
</comment>
<sequence length="249" mass="28604">MLSNDFFPIRGDSSSKWSRAQDKQFERALVEYAEETDPDRWQKIAAEVPGKTAWEVREHYEALVHDVLEIDSGRVQLPSYVDDYYVDDDDDDVEATWRTSRLGGRPERKRGVPWTEEEHRRFLIGLKEYGRGDWRTISRMAVVSRTPTQVASHAQKYFLRMNSLKERKRSSIHDITTTTNDEGNTTNNIPSMTTNYPSNLNNNNNNNTSQSLVDDLDQYMPSSHSSNVDNISQSLVDQYVSSLSSLLSS</sequence>
<dbReference type="PANTHER" id="PTHR44042:SF67">
    <property type="entry name" value="MYB-LIKE PROTEIN I"/>
    <property type="match status" value="1"/>
</dbReference>
<evidence type="ECO:0000313" key="10">
    <source>
        <dbReference type="EMBL" id="KAK9156791.1"/>
    </source>
</evidence>
<evidence type="ECO:0000256" key="5">
    <source>
        <dbReference type="ARBA" id="ARBA00023242"/>
    </source>
</evidence>
<feature type="domain" description="Myb-like" evidence="7">
    <location>
        <begin position="106"/>
        <end position="158"/>
    </location>
</feature>
<feature type="domain" description="SANT" evidence="8">
    <location>
        <begin position="109"/>
        <end position="162"/>
    </location>
</feature>
<name>A0AAP0PXZ6_9MAGN</name>
<feature type="domain" description="HTH myb-type" evidence="9">
    <location>
        <begin position="105"/>
        <end position="162"/>
    </location>
</feature>
<evidence type="ECO:0000259" key="8">
    <source>
        <dbReference type="PROSITE" id="PS51293"/>
    </source>
</evidence>
<dbReference type="Gene3D" id="1.10.10.60">
    <property type="entry name" value="Homeodomain-like"/>
    <property type="match status" value="2"/>
</dbReference>
<evidence type="ECO:0000256" key="6">
    <source>
        <dbReference type="SAM" id="MobiDB-lite"/>
    </source>
</evidence>
<feature type="domain" description="Myb-like" evidence="7">
    <location>
        <begin position="15"/>
        <end position="64"/>
    </location>
</feature>
<evidence type="ECO:0000259" key="9">
    <source>
        <dbReference type="PROSITE" id="PS51294"/>
    </source>
</evidence>
<dbReference type="FunFam" id="1.10.10.60:FF:000154">
    <property type="entry name" value="Transcription factor SRM1"/>
    <property type="match status" value="1"/>
</dbReference>
<reference evidence="10 11" key="1">
    <citation type="submission" date="2024-01" db="EMBL/GenBank/DDBJ databases">
        <title>Genome assemblies of Stephania.</title>
        <authorList>
            <person name="Yang L."/>
        </authorList>
    </citation>
    <scope>NUCLEOTIDE SEQUENCE [LARGE SCALE GENOMIC DNA]</scope>
    <source>
        <strain evidence="10">JXDWG</strain>
        <tissue evidence="10">Leaf</tissue>
    </source>
</reference>
<evidence type="ECO:0000256" key="1">
    <source>
        <dbReference type="ARBA" id="ARBA00004123"/>
    </source>
</evidence>
<dbReference type="GO" id="GO:0005634">
    <property type="term" value="C:nucleus"/>
    <property type="evidence" value="ECO:0007669"/>
    <property type="project" value="UniProtKB-SubCell"/>
</dbReference>
<dbReference type="PROSITE" id="PS51293">
    <property type="entry name" value="SANT"/>
    <property type="match status" value="1"/>
</dbReference>
<dbReference type="AlphaFoldDB" id="A0AAP0PXZ6"/>
<feature type="compositionally biased region" description="Polar residues" evidence="6">
    <location>
        <begin position="189"/>
        <end position="198"/>
    </location>
</feature>
<dbReference type="InterPro" id="IPR017930">
    <property type="entry name" value="Myb_dom"/>
</dbReference>
<protein>
    <submittedName>
        <fullName evidence="10">Uncharacterized protein</fullName>
    </submittedName>
</protein>
<keyword evidence="5" id="KW-0539">Nucleus</keyword>
<evidence type="ECO:0000256" key="2">
    <source>
        <dbReference type="ARBA" id="ARBA00023015"/>
    </source>
</evidence>
<dbReference type="InterPro" id="IPR009057">
    <property type="entry name" value="Homeodomain-like_sf"/>
</dbReference>
<dbReference type="Proteomes" id="UP001419268">
    <property type="component" value="Unassembled WGS sequence"/>
</dbReference>
<dbReference type="SMART" id="SM00717">
    <property type="entry name" value="SANT"/>
    <property type="match status" value="2"/>
</dbReference>
<accession>A0AAP0PXZ6</accession>
<evidence type="ECO:0000256" key="3">
    <source>
        <dbReference type="ARBA" id="ARBA00023125"/>
    </source>
</evidence>
<organism evidence="10 11">
    <name type="scientific">Stephania cephalantha</name>
    <dbReference type="NCBI Taxonomy" id="152367"/>
    <lineage>
        <taxon>Eukaryota</taxon>
        <taxon>Viridiplantae</taxon>
        <taxon>Streptophyta</taxon>
        <taxon>Embryophyta</taxon>
        <taxon>Tracheophyta</taxon>
        <taxon>Spermatophyta</taxon>
        <taxon>Magnoliopsida</taxon>
        <taxon>Ranunculales</taxon>
        <taxon>Menispermaceae</taxon>
        <taxon>Menispermoideae</taxon>
        <taxon>Cissampelideae</taxon>
        <taxon>Stephania</taxon>
    </lineage>
</organism>
<dbReference type="PROSITE" id="PS50090">
    <property type="entry name" value="MYB_LIKE"/>
    <property type="match status" value="2"/>
</dbReference>
<dbReference type="Pfam" id="PF00249">
    <property type="entry name" value="Myb_DNA-binding"/>
    <property type="match status" value="2"/>
</dbReference>
<dbReference type="InterPro" id="IPR001005">
    <property type="entry name" value="SANT/Myb"/>
</dbReference>
<keyword evidence="2" id="KW-0805">Transcription regulation</keyword>
<dbReference type="GO" id="GO:0003677">
    <property type="term" value="F:DNA binding"/>
    <property type="evidence" value="ECO:0007669"/>
    <property type="project" value="UniProtKB-KW"/>
</dbReference>
<dbReference type="PROSITE" id="PS51294">
    <property type="entry name" value="HTH_MYB"/>
    <property type="match status" value="1"/>
</dbReference>
<dbReference type="PANTHER" id="PTHR44042">
    <property type="entry name" value="DUPLICATED HOMEODOMAIN-LIKE SUPERFAMILY PROTEIN-RELATED"/>
    <property type="match status" value="1"/>
</dbReference>
<keyword evidence="3" id="KW-0238">DNA-binding</keyword>
<keyword evidence="11" id="KW-1185">Reference proteome</keyword>
<keyword evidence="4" id="KW-0804">Transcription</keyword>
<dbReference type="SUPFAM" id="SSF46689">
    <property type="entry name" value="Homeodomain-like"/>
    <property type="match status" value="2"/>
</dbReference>
<gene>
    <name evidence="10" type="ORF">Scep_003365</name>
</gene>
<feature type="region of interest" description="Disordered" evidence="6">
    <location>
        <begin position="169"/>
        <end position="212"/>
    </location>
</feature>
<proteinExistence type="predicted"/>
<feature type="compositionally biased region" description="Low complexity" evidence="6">
    <location>
        <begin position="176"/>
        <end position="188"/>
    </location>
</feature>
<dbReference type="NCBIfam" id="TIGR01557">
    <property type="entry name" value="myb_SHAQKYF"/>
    <property type="match status" value="1"/>
</dbReference>